<proteinExistence type="predicted"/>
<dbReference type="RefSeq" id="WP_034769365.1">
    <property type="nucleotide sequence ID" value="NZ_CCRF01000044.1"/>
</dbReference>
<feature type="transmembrane region" description="Helical" evidence="1">
    <location>
        <begin position="80"/>
        <end position="98"/>
    </location>
</feature>
<sequence>MKSFIKTYKHFFWTLLLLPLLFWFKYLEATNIPKFIIYSPLDDLIPFIPIFVIPYLLWFFYVAFGLIYTGLHSKKDFYRMLTFMGIAMAFSYTIYAIFPHGQNLRPVITGSDPFSLLIKHIYETDTSTNVCPSLHVINSIATHSALRHSEAFSKIKYGKLASGLMLVFICMSTVLIKQHSIIDVAAGLVTGLVLYMFIYVIPELKERKSYKKDFSPFM</sequence>
<reference evidence="2 5" key="1">
    <citation type="submission" date="2014-07" db="EMBL/GenBank/DDBJ databases">
        <authorList>
            <person name="Wibberg Daniel"/>
        </authorList>
    </citation>
    <scope>NUCLEOTIDE SEQUENCE [LARGE SCALE GENOMIC DNA]</scope>
</reference>
<dbReference type="SUPFAM" id="SSF48317">
    <property type="entry name" value="Acid phosphatase/Vanadium-dependent haloperoxidase"/>
    <property type="match status" value="1"/>
</dbReference>
<feature type="transmembrane region" description="Helical" evidence="1">
    <location>
        <begin position="45"/>
        <end position="68"/>
    </location>
</feature>
<evidence type="ECO:0000313" key="5">
    <source>
        <dbReference type="Proteomes" id="UP000040576"/>
    </source>
</evidence>
<keyword evidence="1" id="KW-1133">Transmembrane helix</keyword>
<dbReference type="EMBL" id="CCRF01000044">
    <property type="protein sequence ID" value="CEE01185.1"/>
    <property type="molecule type" value="Genomic_DNA"/>
</dbReference>
<evidence type="ECO:0000313" key="3">
    <source>
        <dbReference type="EMBL" id="KIO71942.1"/>
    </source>
</evidence>
<evidence type="ECO:0000313" key="2">
    <source>
        <dbReference type="EMBL" id="CEE01185.1"/>
    </source>
</evidence>
<gene>
    <name evidence="3" type="ORF">B4167_0358</name>
    <name evidence="2" type="ORF">BT1A1_1354</name>
</gene>
<dbReference type="AlphaFoldDB" id="A0A090J042"/>
<dbReference type="PATRIC" id="fig|35841.6.peg.2185"/>
<dbReference type="Proteomes" id="UP000032076">
    <property type="component" value="Unassembled WGS sequence"/>
</dbReference>
<reference evidence="3 4" key="2">
    <citation type="submission" date="2015-01" db="EMBL/GenBank/DDBJ databases">
        <title>Draft Genome Sequences of Four Bacillus thermoamylovorans Strains, Isolated From Food Products.</title>
        <authorList>
            <person name="Krawcyk A.O."/>
            <person name="Berendsen E.M."/>
            <person name="Eijlander R.T."/>
            <person name="de Jong A."/>
            <person name="Wells-Bennik M."/>
            <person name="Kuipers O.P."/>
        </authorList>
    </citation>
    <scope>NUCLEOTIDE SEQUENCE [LARGE SCALE GENOMIC DNA]</scope>
    <source>
        <strain evidence="3 4">B4167</strain>
    </source>
</reference>
<dbReference type="Proteomes" id="UP000040576">
    <property type="component" value="Unassembled WGS sequence"/>
</dbReference>
<keyword evidence="1" id="KW-0812">Transmembrane</keyword>
<organism evidence="2 5">
    <name type="scientific">Caldibacillus thermoamylovorans</name>
    <dbReference type="NCBI Taxonomy" id="35841"/>
    <lineage>
        <taxon>Bacteria</taxon>
        <taxon>Bacillati</taxon>
        <taxon>Bacillota</taxon>
        <taxon>Bacilli</taxon>
        <taxon>Bacillales</taxon>
        <taxon>Bacillaceae</taxon>
        <taxon>Caldibacillus</taxon>
    </lineage>
</organism>
<accession>A0A090J042</accession>
<dbReference type="EMBL" id="JXLU01000105">
    <property type="protein sequence ID" value="KIO71942.1"/>
    <property type="molecule type" value="Genomic_DNA"/>
</dbReference>
<feature type="transmembrane region" description="Helical" evidence="1">
    <location>
        <begin position="157"/>
        <end position="176"/>
    </location>
</feature>
<name>A0A090J042_9BACI</name>
<dbReference type="eggNOG" id="COG0671">
    <property type="taxonomic scope" value="Bacteria"/>
</dbReference>
<dbReference type="InterPro" id="IPR036938">
    <property type="entry name" value="PAP2/HPO_sf"/>
</dbReference>
<feature type="transmembrane region" description="Helical" evidence="1">
    <location>
        <begin position="181"/>
        <end position="201"/>
    </location>
</feature>
<dbReference type="STRING" id="35841.B4167_0358"/>
<protein>
    <submittedName>
        <fullName evidence="2">Phosphatase</fullName>
    </submittedName>
</protein>
<evidence type="ECO:0000256" key="1">
    <source>
        <dbReference type="SAM" id="Phobius"/>
    </source>
</evidence>
<evidence type="ECO:0000313" key="4">
    <source>
        <dbReference type="Proteomes" id="UP000032076"/>
    </source>
</evidence>
<keyword evidence="5" id="KW-1185">Reference proteome</keyword>
<dbReference type="GeneID" id="92960522"/>
<keyword evidence="1" id="KW-0472">Membrane</keyword>